<accession>A0A0C9WXV9</accession>
<dbReference type="GO" id="GO:0030956">
    <property type="term" value="C:glutamyl-tRNA(Gln) amidotransferase complex"/>
    <property type="evidence" value="ECO:0007669"/>
    <property type="project" value="UniProtKB-UniRule"/>
</dbReference>
<dbReference type="GO" id="GO:0032543">
    <property type="term" value="P:mitochondrial translation"/>
    <property type="evidence" value="ECO:0007669"/>
    <property type="project" value="UniProtKB-UniRule"/>
</dbReference>
<keyword evidence="2 7" id="KW-0436">Ligase</keyword>
<evidence type="ECO:0000256" key="7">
    <source>
        <dbReference type="HAMAP-Rule" id="MF_03150"/>
    </source>
</evidence>
<evidence type="ECO:0000313" key="10">
    <source>
        <dbReference type="Proteomes" id="UP000054477"/>
    </source>
</evidence>
<evidence type="ECO:0000256" key="4">
    <source>
        <dbReference type="ARBA" id="ARBA00022840"/>
    </source>
</evidence>
<protein>
    <recommendedName>
        <fullName evidence="7">Glutamyl-tRNA(Gln) amidotransferase subunit A, mitochondrial</fullName>
        <shortName evidence="7">Glu-AdT subunit A</shortName>
        <ecNumber evidence="7">6.3.5.7</ecNumber>
    </recommendedName>
</protein>
<dbReference type="GO" id="GO:0005524">
    <property type="term" value="F:ATP binding"/>
    <property type="evidence" value="ECO:0007669"/>
    <property type="project" value="UniProtKB-KW"/>
</dbReference>
<keyword evidence="5 7" id="KW-0648">Protein biosynthesis</keyword>
<dbReference type="SUPFAM" id="SSF75304">
    <property type="entry name" value="Amidase signature (AS) enzymes"/>
    <property type="match status" value="1"/>
</dbReference>
<dbReference type="InterPro" id="IPR000120">
    <property type="entry name" value="Amidase"/>
</dbReference>
<dbReference type="InterPro" id="IPR023631">
    <property type="entry name" value="Amidase_dom"/>
</dbReference>
<evidence type="ECO:0000256" key="5">
    <source>
        <dbReference type="ARBA" id="ARBA00022917"/>
    </source>
</evidence>
<comment type="subunit">
    <text evidence="7">Subunit of the heterotrimeric GatCAB amidotransferase (AdT) complex, composed of A, B and C subunits.</text>
</comment>
<feature type="domain" description="Amidase" evidence="8">
    <location>
        <begin position="53"/>
        <end position="517"/>
    </location>
</feature>
<feature type="active site" description="Charge relay system" evidence="7">
    <location>
        <position position="65"/>
    </location>
</feature>
<reference evidence="9 10" key="1">
    <citation type="submission" date="2014-04" db="EMBL/GenBank/DDBJ databases">
        <authorList>
            <consortium name="DOE Joint Genome Institute"/>
            <person name="Kuo A."/>
            <person name="Kohler A."/>
            <person name="Nagy L.G."/>
            <person name="Floudas D."/>
            <person name="Copeland A."/>
            <person name="Barry K.W."/>
            <person name="Cichocki N."/>
            <person name="Veneault-Fourrey C."/>
            <person name="LaButti K."/>
            <person name="Lindquist E.A."/>
            <person name="Lipzen A."/>
            <person name="Lundell T."/>
            <person name="Morin E."/>
            <person name="Murat C."/>
            <person name="Sun H."/>
            <person name="Tunlid A."/>
            <person name="Henrissat B."/>
            <person name="Grigoriev I.V."/>
            <person name="Hibbett D.S."/>
            <person name="Martin F."/>
            <person name="Nordberg H.P."/>
            <person name="Cantor M.N."/>
            <person name="Hua S.X."/>
        </authorList>
    </citation>
    <scope>NUCLEOTIDE SEQUENCE [LARGE SCALE GENOMIC DNA]</scope>
    <source>
        <strain evidence="9 10">LaAM-08-1</strain>
    </source>
</reference>
<dbReference type="Proteomes" id="UP000054477">
    <property type="component" value="Unassembled WGS sequence"/>
</dbReference>
<evidence type="ECO:0000256" key="1">
    <source>
        <dbReference type="ARBA" id="ARBA00008069"/>
    </source>
</evidence>
<dbReference type="GO" id="GO:0005739">
    <property type="term" value="C:mitochondrion"/>
    <property type="evidence" value="ECO:0007669"/>
    <property type="project" value="UniProtKB-SubCell"/>
</dbReference>
<dbReference type="PANTHER" id="PTHR11895:SF7">
    <property type="entry name" value="GLUTAMYL-TRNA(GLN) AMIDOTRANSFERASE SUBUNIT A, MITOCHONDRIAL"/>
    <property type="match status" value="1"/>
</dbReference>
<dbReference type="HOGENOM" id="CLU_009600_7_6_1"/>
<evidence type="ECO:0000256" key="6">
    <source>
        <dbReference type="ARBA" id="ARBA00047407"/>
    </source>
</evidence>
<dbReference type="InterPro" id="IPR004412">
    <property type="entry name" value="GatA"/>
</dbReference>
<comment type="subcellular location">
    <subcellularLocation>
        <location evidence="7">Mitochondrion</location>
    </subcellularLocation>
</comment>
<dbReference type="EC" id="6.3.5.7" evidence="7"/>
<dbReference type="Gene3D" id="3.90.1300.10">
    <property type="entry name" value="Amidase signature (AS) domain"/>
    <property type="match status" value="1"/>
</dbReference>
<keyword evidence="7" id="KW-0496">Mitochondrion</keyword>
<dbReference type="PANTHER" id="PTHR11895">
    <property type="entry name" value="TRANSAMIDASE"/>
    <property type="match status" value="1"/>
</dbReference>
<dbReference type="OrthoDB" id="421993at2759"/>
<keyword evidence="3 7" id="KW-0547">Nucleotide-binding</keyword>
<dbReference type="PROSITE" id="PS00571">
    <property type="entry name" value="AMIDASES"/>
    <property type="match status" value="1"/>
</dbReference>
<keyword evidence="4 7" id="KW-0067">ATP-binding</keyword>
<dbReference type="Pfam" id="PF01425">
    <property type="entry name" value="Amidase"/>
    <property type="match status" value="1"/>
</dbReference>
<dbReference type="EMBL" id="KN838568">
    <property type="protein sequence ID" value="KIK04580.1"/>
    <property type="molecule type" value="Genomic_DNA"/>
</dbReference>
<dbReference type="AlphaFoldDB" id="A0A0C9WXV9"/>
<gene>
    <name evidence="9" type="ORF">K443DRAFT_675836</name>
</gene>
<proteinExistence type="inferred from homology"/>
<comment type="function">
    <text evidence="7">Allows the formation of correctly charged Gln-tRNA(Gln) through the transamidation of misacylated Glu-tRNA(Gln) in the mitochondria. The reaction takes place in the presence of glutamine and ATP through an activated gamma-phospho-Glu-tRNA(Gln).</text>
</comment>
<dbReference type="InterPro" id="IPR020556">
    <property type="entry name" value="Amidase_CS"/>
</dbReference>
<evidence type="ECO:0000256" key="2">
    <source>
        <dbReference type="ARBA" id="ARBA00022598"/>
    </source>
</evidence>
<comment type="catalytic activity">
    <reaction evidence="6 7">
        <text>L-glutamyl-tRNA(Gln) + L-glutamine + ATP + H2O = L-glutaminyl-tRNA(Gln) + L-glutamate + ADP + phosphate + H(+)</text>
        <dbReference type="Rhea" id="RHEA:17521"/>
        <dbReference type="Rhea" id="RHEA-COMP:9681"/>
        <dbReference type="Rhea" id="RHEA-COMP:9684"/>
        <dbReference type="ChEBI" id="CHEBI:15377"/>
        <dbReference type="ChEBI" id="CHEBI:15378"/>
        <dbReference type="ChEBI" id="CHEBI:29985"/>
        <dbReference type="ChEBI" id="CHEBI:30616"/>
        <dbReference type="ChEBI" id="CHEBI:43474"/>
        <dbReference type="ChEBI" id="CHEBI:58359"/>
        <dbReference type="ChEBI" id="CHEBI:78520"/>
        <dbReference type="ChEBI" id="CHEBI:78521"/>
        <dbReference type="ChEBI" id="CHEBI:456216"/>
        <dbReference type="EC" id="6.3.5.7"/>
    </reaction>
</comment>
<name>A0A0C9WXV9_9AGAR</name>
<sequence>MRGDVTRKWTLLRHLNSKYRTYSTETGKWRQVIAEKNGSVNAFVHITPPQPIEDGPLAGIPIAIKDNIATAGSPTTCSSAMLQNFVSPFDATVVKLLRKAGADIIGKTNCDEFGMGSLNVHSVHGPVVNPFHSYSSGTTWLDREKRSAGGSSGGSAAAVAAGMCVAALGTDTGGSIRLPASYCGIVGFKPSYGLVSRWGVVSFADSLDCVAVMAANVSDAKRIFNFISVYDEKDPTAATDDVRQMASNSVQEGLHQLRRKTRTGTSLDGIRIGIPQEYFPSELSPTILGPVRRAILSLKSQGATIVPVTLPSTSYALSAYYVLASAEASSNLARYDGIQYGNRVVPPHGADLRKTSRIYAYTRSAGFGHEVQKRILLGTYALTADAFDNYFLQAQRVRQLVKNDFNSVFSIPDYYSPSSHAKDPLETTVDVLVHPSSIRTAPPLPTAKTDLNEDAGLDAYVQDVLTVPASLARLPALNVPIHDYTERKVQGQVDELDDGWPIGISVVGQWGTDELVLEVGEALEELRVSGG</sequence>
<organism evidence="9 10">
    <name type="scientific">Laccaria amethystina LaAM-08-1</name>
    <dbReference type="NCBI Taxonomy" id="1095629"/>
    <lineage>
        <taxon>Eukaryota</taxon>
        <taxon>Fungi</taxon>
        <taxon>Dikarya</taxon>
        <taxon>Basidiomycota</taxon>
        <taxon>Agaricomycotina</taxon>
        <taxon>Agaricomycetes</taxon>
        <taxon>Agaricomycetidae</taxon>
        <taxon>Agaricales</taxon>
        <taxon>Agaricineae</taxon>
        <taxon>Hydnangiaceae</taxon>
        <taxon>Laccaria</taxon>
    </lineage>
</organism>
<feature type="active site" description="Acyl-ester intermediate" evidence="7">
    <location>
        <position position="175"/>
    </location>
</feature>
<keyword evidence="10" id="KW-1185">Reference proteome</keyword>
<feature type="active site" description="Charge relay system" evidence="7">
    <location>
        <position position="151"/>
    </location>
</feature>
<dbReference type="STRING" id="1095629.A0A0C9WXV9"/>
<reference evidence="10" key="2">
    <citation type="submission" date="2015-01" db="EMBL/GenBank/DDBJ databases">
        <title>Evolutionary Origins and Diversification of the Mycorrhizal Mutualists.</title>
        <authorList>
            <consortium name="DOE Joint Genome Institute"/>
            <consortium name="Mycorrhizal Genomics Consortium"/>
            <person name="Kohler A."/>
            <person name="Kuo A."/>
            <person name="Nagy L.G."/>
            <person name="Floudas D."/>
            <person name="Copeland A."/>
            <person name="Barry K.W."/>
            <person name="Cichocki N."/>
            <person name="Veneault-Fourrey C."/>
            <person name="LaButti K."/>
            <person name="Lindquist E.A."/>
            <person name="Lipzen A."/>
            <person name="Lundell T."/>
            <person name="Morin E."/>
            <person name="Murat C."/>
            <person name="Riley R."/>
            <person name="Ohm R."/>
            <person name="Sun H."/>
            <person name="Tunlid A."/>
            <person name="Henrissat B."/>
            <person name="Grigoriev I.V."/>
            <person name="Hibbett D.S."/>
            <person name="Martin F."/>
        </authorList>
    </citation>
    <scope>NUCLEOTIDE SEQUENCE [LARGE SCALE GENOMIC DNA]</scope>
    <source>
        <strain evidence="10">LaAM-08-1</strain>
    </source>
</reference>
<evidence type="ECO:0000313" key="9">
    <source>
        <dbReference type="EMBL" id="KIK04580.1"/>
    </source>
</evidence>
<dbReference type="GO" id="GO:0070681">
    <property type="term" value="P:glutaminyl-tRNAGln biosynthesis via transamidation"/>
    <property type="evidence" value="ECO:0007669"/>
    <property type="project" value="UniProtKB-UniRule"/>
</dbReference>
<evidence type="ECO:0000259" key="8">
    <source>
        <dbReference type="Pfam" id="PF01425"/>
    </source>
</evidence>
<evidence type="ECO:0000256" key="3">
    <source>
        <dbReference type="ARBA" id="ARBA00022741"/>
    </source>
</evidence>
<comment type="similarity">
    <text evidence="1 7">Belongs to the amidase family. GatA subfamily.</text>
</comment>
<dbReference type="InterPro" id="IPR036928">
    <property type="entry name" value="AS_sf"/>
</dbReference>
<dbReference type="HAMAP" id="MF_00120">
    <property type="entry name" value="GatA"/>
    <property type="match status" value="1"/>
</dbReference>
<dbReference type="GO" id="GO:0050567">
    <property type="term" value="F:glutaminyl-tRNA synthase (glutamine-hydrolyzing) activity"/>
    <property type="evidence" value="ECO:0007669"/>
    <property type="project" value="UniProtKB-UniRule"/>
</dbReference>